<dbReference type="STRING" id="1565605.PG1C_14275"/>
<keyword evidence="1 6" id="KW-0963">Cytoplasm</keyword>
<evidence type="ECO:0000256" key="5">
    <source>
        <dbReference type="ARBA" id="ARBA00022691"/>
    </source>
</evidence>
<dbReference type="CDD" id="cd02440">
    <property type="entry name" value="AdoMet_MTases"/>
    <property type="match status" value="1"/>
</dbReference>
<dbReference type="Pfam" id="PF02527">
    <property type="entry name" value="GidB"/>
    <property type="match status" value="1"/>
</dbReference>
<dbReference type="GO" id="GO:0005829">
    <property type="term" value="C:cytosol"/>
    <property type="evidence" value="ECO:0007669"/>
    <property type="project" value="TreeGrafter"/>
</dbReference>
<comment type="caution">
    <text evidence="6">Lacks conserved residue(s) required for the propagation of feature annotation.</text>
</comment>
<feature type="binding site" evidence="6">
    <location>
        <position position="145"/>
    </location>
    <ligand>
        <name>S-adenosyl-L-methionine</name>
        <dbReference type="ChEBI" id="CHEBI:59789"/>
    </ligand>
</feature>
<feature type="binding site" evidence="6">
    <location>
        <begin position="131"/>
        <end position="132"/>
    </location>
    <ligand>
        <name>S-adenosyl-L-methionine</name>
        <dbReference type="ChEBI" id="CHEBI:59789"/>
    </ligand>
</feature>
<proteinExistence type="inferred from homology"/>
<dbReference type="PIRSF" id="PIRSF003078">
    <property type="entry name" value="GidB"/>
    <property type="match status" value="1"/>
</dbReference>
<evidence type="ECO:0000256" key="3">
    <source>
        <dbReference type="ARBA" id="ARBA00022603"/>
    </source>
</evidence>
<dbReference type="PANTHER" id="PTHR31760:SF0">
    <property type="entry name" value="S-ADENOSYL-L-METHIONINE-DEPENDENT METHYLTRANSFERASES SUPERFAMILY PROTEIN"/>
    <property type="match status" value="1"/>
</dbReference>
<keyword evidence="3 6" id="KW-0489">Methyltransferase</keyword>
<comment type="subcellular location">
    <subcellularLocation>
        <location evidence="6">Cytoplasm</location>
    </subcellularLocation>
</comment>
<dbReference type="AlphaFoldDB" id="A0A0C5JPT2"/>
<comment type="similarity">
    <text evidence="6">Belongs to the methyltransferase superfamily. RNA methyltransferase RsmG family.</text>
</comment>
<protein>
    <recommendedName>
        <fullName evidence="6">Ribosomal RNA small subunit methyltransferase G</fullName>
        <ecNumber evidence="6">2.1.1.170</ecNumber>
    </recommendedName>
    <alternativeName>
        <fullName evidence="6">16S rRNA 7-methylguanosine methyltransferase</fullName>
        <shortName evidence="6">16S rRNA m7G methyltransferase</shortName>
    </alternativeName>
</protein>
<comment type="catalytic activity">
    <reaction evidence="6">
        <text>guanosine(527) in 16S rRNA + S-adenosyl-L-methionine = N(7)-methylguanosine(527) in 16S rRNA + S-adenosyl-L-homocysteine</text>
        <dbReference type="Rhea" id="RHEA:42732"/>
        <dbReference type="Rhea" id="RHEA-COMP:10209"/>
        <dbReference type="Rhea" id="RHEA-COMP:10210"/>
        <dbReference type="ChEBI" id="CHEBI:57856"/>
        <dbReference type="ChEBI" id="CHEBI:59789"/>
        <dbReference type="ChEBI" id="CHEBI:74269"/>
        <dbReference type="ChEBI" id="CHEBI:74480"/>
        <dbReference type="EC" id="2.1.1.170"/>
    </reaction>
</comment>
<evidence type="ECO:0000256" key="2">
    <source>
        <dbReference type="ARBA" id="ARBA00022552"/>
    </source>
</evidence>
<evidence type="ECO:0000313" key="7">
    <source>
        <dbReference type="EMBL" id="AJP49291.1"/>
    </source>
</evidence>
<dbReference type="RefSeq" id="WP_202635416.1">
    <property type="nucleotide sequence ID" value="NZ_CP010554.1"/>
</dbReference>
<dbReference type="NCBIfam" id="TIGR00138">
    <property type="entry name" value="rsmG_gidB"/>
    <property type="match status" value="1"/>
</dbReference>
<evidence type="ECO:0000256" key="4">
    <source>
        <dbReference type="ARBA" id="ARBA00022679"/>
    </source>
</evidence>
<dbReference type="EMBL" id="CP010554">
    <property type="protein sequence ID" value="AJP49291.1"/>
    <property type="molecule type" value="Genomic_DNA"/>
</dbReference>
<dbReference type="InterPro" id="IPR003682">
    <property type="entry name" value="rRNA_ssu_MeTfrase_G"/>
</dbReference>
<dbReference type="InterPro" id="IPR029063">
    <property type="entry name" value="SAM-dependent_MTases_sf"/>
</dbReference>
<dbReference type="EC" id="2.1.1.170" evidence="6"/>
<dbReference type="SUPFAM" id="SSF53335">
    <property type="entry name" value="S-adenosyl-L-methionine-dependent methyltransferases"/>
    <property type="match status" value="1"/>
</dbReference>
<gene>
    <name evidence="6" type="primary">rsmG</name>
    <name evidence="7" type="ORF">PG1C_14275</name>
</gene>
<reference evidence="7 8" key="1">
    <citation type="journal article" date="2015" name="Genome Announc.">
        <title>Complete Genome Sequence of a Novel Bacterium within the Family Rhodocyclaceae That Degrades Polycyclic Aromatic Hydrocarbons.</title>
        <authorList>
            <person name="Singleton D.R."/>
            <person name="Dickey A.N."/>
            <person name="Scholl E.H."/>
            <person name="Wright F.A."/>
            <person name="Aitken M.D."/>
        </authorList>
    </citation>
    <scope>NUCLEOTIDE SEQUENCE [LARGE SCALE GENOMIC DNA]</scope>
    <source>
        <strain evidence="8">PG1-Ca6</strain>
    </source>
</reference>
<keyword evidence="5 6" id="KW-0949">S-adenosyl-L-methionine</keyword>
<feature type="binding site" evidence="6">
    <location>
        <position position="80"/>
    </location>
    <ligand>
        <name>S-adenosyl-L-methionine</name>
        <dbReference type="ChEBI" id="CHEBI:59789"/>
    </ligand>
</feature>
<dbReference type="PANTHER" id="PTHR31760">
    <property type="entry name" value="S-ADENOSYL-L-METHIONINE-DEPENDENT METHYLTRANSFERASES SUPERFAMILY PROTEIN"/>
    <property type="match status" value="1"/>
</dbReference>
<accession>A0A0C5JPT2</accession>
<name>A0A0C5JPT2_9PROT</name>
<keyword evidence="4 6" id="KW-0808">Transferase</keyword>
<comment type="function">
    <text evidence="6">Specifically methylates the N7 position of guanine in position 527 of 16S rRNA.</text>
</comment>
<dbReference type="KEGG" id="rbu:PG1C_14275"/>
<sequence length="212" mass="23079">MTLDVPLQQGLTALGLALPESAQAQLLAYLTLLKKWNATYNLTSIREESAMLTQHLFDSLSILPHLEKSALATRRWADVGSGAGLPGIPLAIACPQLQMTLIDSVDKKTAFQRQVKIELELSNLTVMGGRVENHPAARCDAVISRAFAELADFVSLAGHLLVEGGTLYAMKGQMPQDEISRLPVGWHVTQCLPLQVPGMAAERHLIVLQKDH</sequence>
<evidence type="ECO:0000313" key="8">
    <source>
        <dbReference type="Proteomes" id="UP000061603"/>
    </source>
</evidence>
<dbReference type="GO" id="GO:0070043">
    <property type="term" value="F:rRNA (guanine-N7-)-methyltransferase activity"/>
    <property type="evidence" value="ECO:0007669"/>
    <property type="project" value="UniProtKB-UniRule"/>
</dbReference>
<organism evidence="7 8">
    <name type="scientific">Rugosibacter aromaticivorans</name>
    <dbReference type="NCBI Taxonomy" id="1565605"/>
    <lineage>
        <taxon>Bacteria</taxon>
        <taxon>Pseudomonadati</taxon>
        <taxon>Pseudomonadota</taxon>
        <taxon>Betaproteobacteria</taxon>
        <taxon>Nitrosomonadales</taxon>
        <taxon>Sterolibacteriaceae</taxon>
        <taxon>Rugosibacter</taxon>
    </lineage>
</organism>
<feature type="binding site" evidence="6">
    <location>
        <position position="85"/>
    </location>
    <ligand>
        <name>S-adenosyl-L-methionine</name>
        <dbReference type="ChEBI" id="CHEBI:59789"/>
    </ligand>
</feature>
<dbReference type="HOGENOM" id="CLU_065341_2_0_4"/>
<dbReference type="Proteomes" id="UP000061603">
    <property type="component" value="Chromosome"/>
</dbReference>
<keyword evidence="8" id="KW-1185">Reference proteome</keyword>
<dbReference type="HAMAP" id="MF_00074">
    <property type="entry name" value="16SrRNA_methyltr_G"/>
    <property type="match status" value="1"/>
</dbReference>
<keyword evidence="2 6" id="KW-0698">rRNA processing</keyword>
<dbReference type="PATRIC" id="fig|1565605.3.peg.3023"/>
<dbReference type="Gene3D" id="3.40.50.150">
    <property type="entry name" value="Vaccinia Virus protein VP39"/>
    <property type="match status" value="1"/>
</dbReference>
<evidence type="ECO:0000256" key="6">
    <source>
        <dbReference type="HAMAP-Rule" id="MF_00074"/>
    </source>
</evidence>
<evidence type="ECO:0000256" key="1">
    <source>
        <dbReference type="ARBA" id="ARBA00022490"/>
    </source>
</evidence>